<feature type="transmembrane region" description="Helical" evidence="1">
    <location>
        <begin position="9"/>
        <end position="28"/>
    </location>
</feature>
<evidence type="ECO:0000313" key="2">
    <source>
        <dbReference type="EMBL" id="KCZ98018.1"/>
    </source>
</evidence>
<comment type="caution">
    <text evidence="2">The sequence shown here is derived from an EMBL/GenBank/DDBJ whole genome shotgun (WGS) entry which is preliminary data.</text>
</comment>
<gene>
    <name evidence="2" type="ORF">HPO_11908</name>
</gene>
<dbReference type="PANTHER" id="PTHR42941">
    <property type="entry name" value="SLL1037 PROTEIN"/>
    <property type="match status" value="1"/>
</dbReference>
<dbReference type="PANTHER" id="PTHR42941:SF1">
    <property type="entry name" value="SLL1037 PROTEIN"/>
    <property type="match status" value="1"/>
</dbReference>
<keyword evidence="3" id="KW-1185">Reference proteome</keyword>
<dbReference type="STRING" id="1280954.HPO_11908"/>
<organism evidence="2 3">
    <name type="scientific">Hyphomonas polymorpha PS728</name>
    <dbReference type="NCBI Taxonomy" id="1280954"/>
    <lineage>
        <taxon>Bacteria</taxon>
        <taxon>Pseudomonadati</taxon>
        <taxon>Pseudomonadota</taxon>
        <taxon>Alphaproteobacteria</taxon>
        <taxon>Hyphomonadales</taxon>
        <taxon>Hyphomonadaceae</taxon>
        <taxon>Hyphomonas</taxon>
    </lineage>
</organism>
<dbReference type="Proteomes" id="UP000027100">
    <property type="component" value="Unassembled WGS sequence"/>
</dbReference>
<dbReference type="RefSeq" id="WP_241767910.1">
    <property type="nucleotide sequence ID" value="NZ_ARYM01000013.1"/>
</dbReference>
<accession>A0A062VCL6</accession>
<keyword evidence="1" id="KW-1133">Transmembrane helix</keyword>
<dbReference type="eggNOG" id="COG2358">
    <property type="taxonomic scope" value="Bacteria"/>
</dbReference>
<dbReference type="PATRIC" id="fig|1280954.3.peg.2407"/>
<proteinExistence type="predicted"/>
<reference evidence="2 3" key="1">
    <citation type="journal article" date="2014" name="Antonie Van Leeuwenhoek">
        <title>Hyphomonas beringensis sp. nov. and Hyphomonas chukchiensis sp. nov., isolated from surface seawater of the Bering Sea and Chukchi Sea.</title>
        <authorList>
            <person name="Li C."/>
            <person name="Lai Q."/>
            <person name="Li G."/>
            <person name="Dong C."/>
            <person name="Wang J."/>
            <person name="Liao Y."/>
            <person name="Shao Z."/>
        </authorList>
    </citation>
    <scope>NUCLEOTIDE SEQUENCE [LARGE SCALE GENOMIC DNA]</scope>
    <source>
        <strain evidence="2 3">PS728</strain>
    </source>
</reference>
<keyword evidence="1" id="KW-0472">Membrane</keyword>
<keyword evidence="1" id="KW-0812">Transmembrane</keyword>
<sequence length="431" mass="47405">MPGRDFWKIYGPLIVVALIGFIWALSAMDPAPPKSIRFAAGAPGGAYYAYAERYQRLLEEQGIEVHLVDTQGSIDNLRMLEAGEVDVAIVQGGLATARDAELLRSAGGIFEEPFWVFVRADHPAQSFGELRDARLSIGAEGSGTRALALSIQQQYGGVWPEAARQSLGSTDSQAALFAGEIDAAAFAASPGAAYIQALMRSGEVRLLPFDRAEALARREEALSAVTLIRGVIDVGADIPVGDVPLVAAIAQLTVHRDIHPAIEAVLLDTAMLIHSEPSLFNKGGQFPNMTNVDLPVSKQVARYYQDGPSFLRRYFPFSVANFLDRAWVLAIPLLTLAFPLVRAAPPIYRWRVRRKIYVWYKDLRELEAQGRALPKGSARISVEKQLERLQVEVGKLEVPLSYTDDLYRLRSHIEFVKQLLVSHEPVTGVTM</sequence>
<dbReference type="AlphaFoldDB" id="A0A062VCL6"/>
<dbReference type="SUPFAM" id="SSF53850">
    <property type="entry name" value="Periplasmic binding protein-like II"/>
    <property type="match status" value="1"/>
</dbReference>
<dbReference type="Gene3D" id="3.40.190.10">
    <property type="entry name" value="Periplasmic binding protein-like II"/>
    <property type="match status" value="2"/>
</dbReference>
<evidence type="ECO:0000256" key="1">
    <source>
        <dbReference type="SAM" id="Phobius"/>
    </source>
</evidence>
<name>A0A062VCL6_9PROT</name>
<dbReference type="EMBL" id="ARYM01000013">
    <property type="protein sequence ID" value="KCZ98018.1"/>
    <property type="molecule type" value="Genomic_DNA"/>
</dbReference>
<dbReference type="InterPro" id="IPR011852">
    <property type="entry name" value="TRAP_TAXI"/>
</dbReference>
<dbReference type="Pfam" id="PF16868">
    <property type="entry name" value="NMT1_3"/>
    <property type="match status" value="1"/>
</dbReference>
<keyword evidence="2" id="KW-0675">Receptor</keyword>
<evidence type="ECO:0000313" key="3">
    <source>
        <dbReference type="Proteomes" id="UP000027100"/>
    </source>
</evidence>
<protein>
    <submittedName>
        <fullName evidence="2">TRAP transporter solute receptor TAXI family protein</fullName>
    </submittedName>
</protein>